<dbReference type="PANTHER" id="PTHR43861">
    <property type="entry name" value="TRANS-ACONITATE 2-METHYLTRANSFERASE-RELATED"/>
    <property type="match status" value="1"/>
</dbReference>
<dbReference type="Gene3D" id="3.40.50.150">
    <property type="entry name" value="Vaccinia Virus protein VP39"/>
    <property type="match status" value="1"/>
</dbReference>
<dbReference type="SUPFAM" id="SSF53335">
    <property type="entry name" value="S-adenosyl-L-methionine-dependent methyltransferases"/>
    <property type="match status" value="1"/>
</dbReference>
<keyword evidence="1" id="KW-0489">Methyltransferase</keyword>
<dbReference type="InterPro" id="IPR029063">
    <property type="entry name" value="SAM-dependent_MTases_sf"/>
</dbReference>
<dbReference type="CDD" id="cd02440">
    <property type="entry name" value="AdoMet_MTases"/>
    <property type="match status" value="1"/>
</dbReference>
<dbReference type="GO" id="GO:0032259">
    <property type="term" value="P:methylation"/>
    <property type="evidence" value="ECO:0007669"/>
    <property type="project" value="UniProtKB-KW"/>
</dbReference>
<dbReference type="EC" id="2.1.1.-" evidence="1"/>
<accession>A0ABD5WFP1</accession>
<proteinExistence type="predicted"/>
<keyword evidence="2" id="KW-1185">Reference proteome</keyword>
<sequence length="334" mass="38640">MKTFHGKPVDPREFKHRDLSNLRERVSAKRQRAREFRERANVEVEECYVCGSTETDIVREMFGYEYAQCDHCSHVYQTPRLPDDVLNEYYETDTEFASIYTDEDQIQYRLENITKPKIDFVLDHVDAEQGRWLDVGCGVGASINYLESQGWDAVGLEISDQCVSVARDVLGVELEQRPIDEYADRNPDATFDVVTFFGYLEMVPHSMRDLRLAHEMLDPDGNVGIGVMNADSMSSMVHRAIPEQAVRHSIPPVGLQQFTRESVAEAFDRVGFSPEAAWFFGLDFYELLTHLCLEVEDFQHSDLYEYLMENLNDFQQVIDDDEESDYMVFVGDRE</sequence>
<dbReference type="GeneID" id="79305500"/>
<evidence type="ECO:0000313" key="2">
    <source>
        <dbReference type="Proteomes" id="UP001596407"/>
    </source>
</evidence>
<gene>
    <name evidence="1" type="ORF">ACFQJ6_01785</name>
</gene>
<comment type="caution">
    <text evidence="1">The sequence shown here is derived from an EMBL/GenBank/DDBJ whole genome shotgun (WGS) entry which is preliminary data.</text>
</comment>
<protein>
    <submittedName>
        <fullName evidence="1">Class I SAM-dependent methyltransferase</fullName>
        <ecNumber evidence="1">2.1.1.-</ecNumber>
    </submittedName>
</protein>
<dbReference type="EMBL" id="JBHSZH010000001">
    <property type="protein sequence ID" value="MFC7079053.1"/>
    <property type="molecule type" value="Genomic_DNA"/>
</dbReference>
<organism evidence="1 2">
    <name type="scientific">Halorussus caseinilyticus</name>
    <dbReference type="NCBI Taxonomy" id="3034025"/>
    <lineage>
        <taxon>Archaea</taxon>
        <taxon>Methanobacteriati</taxon>
        <taxon>Methanobacteriota</taxon>
        <taxon>Stenosarchaea group</taxon>
        <taxon>Halobacteria</taxon>
        <taxon>Halobacteriales</taxon>
        <taxon>Haladaptataceae</taxon>
        <taxon>Halorussus</taxon>
    </lineage>
</organism>
<keyword evidence="1" id="KW-0808">Transferase</keyword>
<reference evidence="1 2" key="1">
    <citation type="journal article" date="2019" name="Int. J. Syst. Evol. Microbiol.">
        <title>The Global Catalogue of Microorganisms (GCM) 10K type strain sequencing project: providing services to taxonomists for standard genome sequencing and annotation.</title>
        <authorList>
            <consortium name="The Broad Institute Genomics Platform"/>
            <consortium name="The Broad Institute Genome Sequencing Center for Infectious Disease"/>
            <person name="Wu L."/>
            <person name="Ma J."/>
        </authorList>
    </citation>
    <scope>NUCLEOTIDE SEQUENCE [LARGE SCALE GENOMIC DNA]</scope>
    <source>
        <strain evidence="1 2">DT72</strain>
    </source>
</reference>
<dbReference type="AlphaFoldDB" id="A0ABD5WFP1"/>
<name>A0ABD5WFP1_9EURY</name>
<evidence type="ECO:0000313" key="1">
    <source>
        <dbReference type="EMBL" id="MFC7079053.1"/>
    </source>
</evidence>
<dbReference type="RefSeq" id="WP_276282373.1">
    <property type="nucleotide sequence ID" value="NZ_CP119810.1"/>
</dbReference>
<dbReference type="GO" id="GO:0008168">
    <property type="term" value="F:methyltransferase activity"/>
    <property type="evidence" value="ECO:0007669"/>
    <property type="project" value="UniProtKB-KW"/>
</dbReference>
<dbReference type="Proteomes" id="UP001596407">
    <property type="component" value="Unassembled WGS sequence"/>
</dbReference>
<dbReference type="Pfam" id="PF13489">
    <property type="entry name" value="Methyltransf_23"/>
    <property type="match status" value="1"/>
</dbReference>